<dbReference type="Pfam" id="PF04248">
    <property type="entry name" value="NTP_transf_9"/>
    <property type="match status" value="1"/>
</dbReference>
<dbReference type="InterPro" id="IPR007361">
    <property type="entry name" value="DUF427"/>
</dbReference>
<name>A0A1M5U843_9BRAD</name>
<evidence type="ECO:0000313" key="4">
    <source>
        <dbReference type="Proteomes" id="UP000190675"/>
    </source>
</evidence>
<dbReference type="Proteomes" id="UP000190675">
    <property type="component" value="Chromosome I"/>
</dbReference>
<sequence>MHYIPDPMIAKPPGSPPDHNGLTKKGLTMKLPGPDHPITITANPKRVRISAGGVVIADTSHALTLKEASYPAVQYVPRQDANMELLARTERVTHCPYKGDASYFSIKADGKTLENAIWTYETPFPAMTEIAGHLAFYPDKVKIEEVA</sequence>
<gene>
    <name evidence="3" type="ORF">SAMN05444169_8230</name>
</gene>
<feature type="domain" description="DUF427" evidence="2">
    <location>
        <begin position="47"/>
        <end position="139"/>
    </location>
</feature>
<evidence type="ECO:0000256" key="1">
    <source>
        <dbReference type="SAM" id="MobiDB-lite"/>
    </source>
</evidence>
<dbReference type="PANTHER" id="PTHR34310">
    <property type="entry name" value="DUF427 DOMAIN PROTEIN (AFU_ORTHOLOGUE AFUA_3G02220)"/>
    <property type="match status" value="1"/>
</dbReference>
<dbReference type="InterPro" id="IPR038694">
    <property type="entry name" value="DUF427_sf"/>
</dbReference>
<protein>
    <submittedName>
        <fullName evidence="3">Uncharacterized conserved protein, DUF427 family</fullName>
    </submittedName>
</protein>
<dbReference type="Gene3D" id="2.170.150.40">
    <property type="entry name" value="Domain of unknown function (DUF427)"/>
    <property type="match status" value="1"/>
</dbReference>
<dbReference type="PANTHER" id="PTHR34310:SF9">
    <property type="entry name" value="BLR5716 PROTEIN"/>
    <property type="match status" value="1"/>
</dbReference>
<proteinExistence type="predicted"/>
<evidence type="ECO:0000313" key="3">
    <source>
        <dbReference type="EMBL" id="SHH59088.1"/>
    </source>
</evidence>
<organism evidence="3 4">
    <name type="scientific">Bradyrhizobium erythrophlei</name>
    <dbReference type="NCBI Taxonomy" id="1437360"/>
    <lineage>
        <taxon>Bacteria</taxon>
        <taxon>Pseudomonadati</taxon>
        <taxon>Pseudomonadota</taxon>
        <taxon>Alphaproteobacteria</taxon>
        <taxon>Hyphomicrobiales</taxon>
        <taxon>Nitrobacteraceae</taxon>
        <taxon>Bradyrhizobium</taxon>
    </lineage>
</organism>
<feature type="region of interest" description="Disordered" evidence="1">
    <location>
        <begin position="1"/>
        <end position="24"/>
    </location>
</feature>
<dbReference type="AlphaFoldDB" id="A0A1M5U843"/>
<accession>A0A1M5U843</accession>
<dbReference type="EMBL" id="LT670818">
    <property type="protein sequence ID" value="SHH59088.1"/>
    <property type="molecule type" value="Genomic_DNA"/>
</dbReference>
<reference evidence="3 4" key="1">
    <citation type="submission" date="2016-11" db="EMBL/GenBank/DDBJ databases">
        <authorList>
            <person name="Jaros S."/>
            <person name="Januszkiewicz K."/>
            <person name="Wedrychowicz H."/>
        </authorList>
    </citation>
    <scope>NUCLEOTIDE SEQUENCE [LARGE SCALE GENOMIC DNA]</scope>
    <source>
        <strain evidence="3 4">GAS242</strain>
    </source>
</reference>
<evidence type="ECO:0000259" key="2">
    <source>
        <dbReference type="Pfam" id="PF04248"/>
    </source>
</evidence>